<evidence type="ECO:0000256" key="1">
    <source>
        <dbReference type="ARBA" id="ARBA00022723"/>
    </source>
</evidence>
<feature type="domain" description="4Fe-4S ferredoxin-type" evidence="5">
    <location>
        <begin position="34"/>
        <end position="63"/>
    </location>
</feature>
<dbReference type="EMBL" id="CP000860">
    <property type="protein sequence ID" value="ACA59614.1"/>
    <property type="molecule type" value="Genomic_DNA"/>
</dbReference>
<accession>B1I3Q6</accession>
<organism evidence="6 7">
    <name type="scientific">Desulforudis audaxviator (strain MP104C)</name>
    <dbReference type="NCBI Taxonomy" id="477974"/>
    <lineage>
        <taxon>Bacteria</taxon>
        <taxon>Bacillati</taxon>
        <taxon>Bacillota</taxon>
        <taxon>Clostridia</taxon>
        <taxon>Thermoanaerobacterales</taxon>
        <taxon>Candidatus Desulforudaceae</taxon>
        <taxon>Candidatus Desulforudis</taxon>
    </lineage>
</organism>
<reference evidence="6 7" key="2">
    <citation type="journal article" date="2008" name="Science">
        <title>Environmental genomics reveals a single-species ecosystem deep within Earth.</title>
        <authorList>
            <person name="Chivian D."/>
            <person name="Brodie E.L."/>
            <person name="Alm E.J."/>
            <person name="Culley D.E."/>
            <person name="Dehal P.S."/>
            <person name="Desantis T.Z."/>
            <person name="Gihring T.M."/>
            <person name="Lapidus A."/>
            <person name="Lin L.H."/>
            <person name="Lowry S.R."/>
            <person name="Moser D.P."/>
            <person name="Richardson P.M."/>
            <person name="Southam G."/>
            <person name="Wanger G."/>
            <person name="Pratt L.M."/>
            <person name="Andersen G.L."/>
            <person name="Hazen T.C."/>
            <person name="Brockman F.J."/>
            <person name="Arkin A.P."/>
            <person name="Onstott T.C."/>
        </authorList>
    </citation>
    <scope>NUCLEOTIDE SEQUENCE [LARGE SCALE GENOMIC DNA]</scope>
    <source>
        <strain evidence="6 7">MP104C</strain>
    </source>
</reference>
<gene>
    <name evidence="6" type="ordered locus">Daud_1103</name>
</gene>
<evidence type="ECO:0000256" key="2">
    <source>
        <dbReference type="ARBA" id="ARBA00022737"/>
    </source>
</evidence>
<keyword evidence="2" id="KW-0677">Repeat</keyword>
<evidence type="ECO:0000256" key="3">
    <source>
        <dbReference type="ARBA" id="ARBA00023004"/>
    </source>
</evidence>
<evidence type="ECO:0000313" key="7">
    <source>
        <dbReference type="Proteomes" id="UP000008544"/>
    </source>
</evidence>
<dbReference type="SUPFAM" id="SSF54862">
    <property type="entry name" value="4Fe-4S ferredoxins"/>
    <property type="match status" value="1"/>
</dbReference>
<evidence type="ECO:0000313" key="6">
    <source>
        <dbReference type="EMBL" id="ACA59614.1"/>
    </source>
</evidence>
<dbReference type="InterPro" id="IPR010226">
    <property type="entry name" value="NADH_quinone_OxRdtase_chainI"/>
</dbReference>
<dbReference type="Proteomes" id="UP000008544">
    <property type="component" value="Chromosome"/>
</dbReference>
<dbReference type="GO" id="GO:0003954">
    <property type="term" value="F:NADH dehydrogenase activity"/>
    <property type="evidence" value="ECO:0007669"/>
    <property type="project" value="TreeGrafter"/>
</dbReference>
<dbReference type="OrthoDB" id="9803192at2"/>
<protein>
    <submittedName>
        <fullName evidence="6">4Fe-4S ferredoxin, iron-sulfur binding domain protein</fullName>
    </submittedName>
</protein>
<dbReference type="GO" id="GO:0046872">
    <property type="term" value="F:metal ion binding"/>
    <property type="evidence" value="ECO:0007669"/>
    <property type="project" value="UniProtKB-KW"/>
</dbReference>
<dbReference type="Pfam" id="PF12838">
    <property type="entry name" value="Fer4_7"/>
    <property type="match status" value="1"/>
</dbReference>
<dbReference type="RefSeq" id="WP_012302200.1">
    <property type="nucleotide sequence ID" value="NC_010424.1"/>
</dbReference>
<dbReference type="PROSITE" id="PS51379">
    <property type="entry name" value="4FE4S_FER_2"/>
    <property type="match status" value="2"/>
</dbReference>
<proteinExistence type="predicted"/>
<dbReference type="Gene3D" id="3.30.70.3270">
    <property type="match status" value="1"/>
</dbReference>
<evidence type="ECO:0000259" key="5">
    <source>
        <dbReference type="PROSITE" id="PS51379"/>
    </source>
</evidence>
<sequence length="126" mass="14171">MPWMIPNIAKNLAGSPATRKYPFEKRAYFPGARGRLEIDFLTCGYCGLCERVCPSQAIKKIGDKKDPDVTILYKPFACIYCGRCVEVCKFGAVQIFEEHTAPADRKLTLGREGEPVDEEFELNNGF</sequence>
<evidence type="ECO:0000256" key="4">
    <source>
        <dbReference type="ARBA" id="ARBA00023014"/>
    </source>
</evidence>
<keyword evidence="7" id="KW-1185">Reference proteome</keyword>
<feature type="domain" description="4Fe-4S ferredoxin-type" evidence="5">
    <location>
        <begin position="69"/>
        <end position="98"/>
    </location>
</feature>
<dbReference type="InterPro" id="IPR017896">
    <property type="entry name" value="4Fe4S_Fe-S-bd"/>
</dbReference>
<dbReference type="GO" id="GO:0016020">
    <property type="term" value="C:membrane"/>
    <property type="evidence" value="ECO:0007669"/>
    <property type="project" value="InterPro"/>
</dbReference>
<keyword evidence="4" id="KW-0411">Iron-sulfur</keyword>
<dbReference type="GO" id="GO:0051539">
    <property type="term" value="F:4 iron, 4 sulfur cluster binding"/>
    <property type="evidence" value="ECO:0007669"/>
    <property type="project" value="InterPro"/>
</dbReference>
<dbReference type="KEGG" id="dau:Daud_1103"/>
<dbReference type="STRING" id="477974.Daud_1103"/>
<dbReference type="HOGENOM" id="CLU_067218_4_6_9"/>
<keyword evidence="1" id="KW-0479">Metal-binding</keyword>
<dbReference type="eggNOG" id="COG1143">
    <property type="taxonomic scope" value="Bacteria"/>
</dbReference>
<dbReference type="AlphaFoldDB" id="B1I3Q6"/>
<name>B1I3Q6_DESAP</name>
<keyword evidence="3" id="KW-0408">Iron</keyword>
<dbReference type="PANTHER" id="PTHR10849">
    <property type="entry name" value="NADH DEHYDROGENASE UBIQUINONE IRON-SULFUR PROTEIN 8, MITOCHONDRIAL"/>
    <property type="match status" value="1"/>
</dbReference>
<dbReference type="GO" id="GO:0009060">
    <property type="term" value="P:aerobic respiration"/>
    <property type="evidence" value="ECO:0007669"/>
    <property type="project" value="TreeGrafter"/>
</dbReference>
<dbReference type="PANTHER" id="PTHR10849:SF35">
    <property type="entry name" value="FORMATE HYDROGENLYASE SUBUNIT 6-RELATED"/>
    <property type="match status" value="1"/>
</dbReference>
<reference evidence="7" key="1">
    <citation type="submission" date="2007-10" db="EMBL/GenBank/DDBJ databases">
        <title>Complete sequence of chromosome of Desulforudis audaxviator MP104C.</title>
        <authorList>
            <person name="Copeland A."/>
            <person name="Lucas S."/>
            <person name="Lapidus A."/>
            <person name="Barry K."/>
            <person name="Glavina del Rio T."/>
            <person name="Dalin E."/>
            <person name="Tice H."/>
            <person name="Bruce D."/>
            <person name="Pitluck S."/>
            <person name="Lowry S.R."/>
            <person name="Larimer F."/>
            <person name="Land M.L."/>
            <person name="Hauser L."/>
            <person name="Kyrpides N."/>
            <person name="Ivanova N.N."/>
            <person name="Richardson P."/>
        </authorList>
    </citation>
    <scope>NUCLEOTIDE SEQUENCE [LARGE SCALE GENOMIC DNA]</scope>
    <source>
        <strain evidence="7">MP104C</strain>
    </source>
</reference>